<comment type="similarity">
    <text evidence="1 9">Belongs to the lysophospholipase family.</text>
</comment>
<dbReference type="EC" id="3.1.1.5" evidence="2 9"/>
<gene>
    <name evidence="12" type="ORF">D6C84_09816</name>
</gene>
<accession>A0A4S9X3I6</accession>
<dbReference type="PANTHER" id="PTHR10728:SF33">
    <property type="entry name" value="LYSOPHOSPHOLIPASE 1-RELATED"/>
    <property type="match status" value="1"/>
</dbReference>
<keyword evidence="4 8" id="KW-0378">Hydrolase</keyword>
<keyword evidence="7" id="KW-0325">Glycoprotein</keyword>
<dbReference type="InterPro" id="IPR016035">
    <property type="entry name" value="Acyl_Trfase/lysoPLipase"/>
</dbReference>
<evidence type="ECO:0000256" key="4">
    <source>
        <dbReference type="ARBA" id="ARBA00022801"/>
    </source>
</evidence>
<evidence type="ECO:0000256" key="6">
    <source>
        <dbReference type="ARBA" id="ARBA00023098"/>
    </source>
</evidence>
<evidence type="ECO:0000259" key="11">
    <source>
        <dbReference type="PROSITE" id="PS51210"/>
    </source>
</evidence>
<dbReference type="InterPro" id="IPR002642">
    <property type="entry name" value="LysoPLipase_cat_dom"/>
</dbReference>
<evidence type="ECO:0000256" key="3">
    <source>
        <dbReference type="ARBA" id="ARBA00022729"/>
    </source>
</evidence>
<dbReference type="PANTHER" id="PTHR10728">
    <property type="entry name" value="CYTOSOLIC PHOSPHOLIPASE A2"/>
    <property type="match status" value="1"/>
</dbReference>
<dbReference type="GO" id="GO:0005829">
    <property type="term" value="C:cytosol"/>
    <property type="evidence" value="ECO:0007669"/>
    <property type="project" value="TreeGrafter"/>
</dbReference>
<dbReference type="GO" id="GO:0004623">
    <property type="term" value="F:phospholipase A2 activity"/>
    <property type="evidence" value="ECO:0007669"/>
    <property type="project" value="TreeGrafter"/>
</dbReference>
<keyword evidence="10" id="KW-1133">Transmembrane helix</keyword>
<reference evidence="12 13" key="1">
    <citation type="submission" date="2018-10" db="EMBL/GenBank/DDBJ databases">
        <title>Fifty Aureobasidium pullulans genomes reveal a recombining polyextremotolerant generalist.</title>
        <authorList>
            <person name="Gostincar C."/>
            <person name="Turk M."/>
            <person name="Zajc J."/>
            <person name="Gunde-Cimerman N."/>
        </authorList>
    </citation>
    <scope>NUCLEOTIDE SEQUENCE [LARGE SCALE GENOMIC DNA]</scope>
    <source>
        <strain evidence="12 13">EXF-3403</strain>
    </source>
</reference>
<protein>
    <recommendedName>
        <fullName evidence="2 9">Lysophospholipase</fullName>
        <ecNumber evidence="2 9">3.1.1.5</ecNumber>
    </recommendedName>
</protein>
<organism evidence="12 13">
    <name type="scientific">Aureobasidium pullulans</name>
    <name type="common">Black yeast</name>
    <name type="synonym">Pullularia pullulans</name>
    <dbReference type="NCBI Taxonomy" id="5580"/>
    <lineage>
        <taxon>Eukaryota</taxon>
        <taxon>Fungi</taxon>
        <taxon>Dikarya</taxon>
        <taxon>Ascomycota</taxon>
        <taxon>Pezizomycotina</taxon>
        <taxon>Dothideomycetes</taxon>
        <taxon>Dothideomycetidae</taxon>
        <taxon>Dothideales</taxon>
        <taxon>Saccotheciaceae</taxon>
        <taxon>Aureobasidium</taxon>
    </lineage>
</organism>
<feature type="transmembrane region" description="Helical" evidence="10">
    <location>
        <begin position="62"/>
        <end position="83"/>
    </location>
</feature>
<dbReference type="Pfam" id="PF01735">
    <property type="entry name" value="PLA2_B"/>
    <property type="match status" value="1"/>
</dbReference>
<dbReference type="Proteomes" id="UP000310039">
    <property type="component" value="Unassembled WGS sequence"/>
</dbReference>
<feature type="domain" description="PLA2c" evidence="11">
    <location>
        <begin position="114"/>
        <end position="626"/>
    </location>
</feature>
<evidence type="ECO:0000256" key="1">
    <source>
        <dbReference type="ARBA" id="ARBA00008780"/>
    </source>
</evidence>
<evidence type="ECO:0000256" key="2">
    <source>
        <dbReference type="ARBA" id="ARBA00013274"/>
    </source>
</evidence>
<evidence type="ECO:0000313" key="12">
    <source>
        <dbReference type="EMBL" id="THZ72990.1"/>
    </source>
</evidence>
<evidence type="ECO:0000256" key="7">
    <source>
        <dbReference type="ARBA" id="ARBA00023180"/>
    </source>
</evidence>
<comment type="caution">
    <text evidence="12">The sequence shown here is derived from an EMBL/GenBank/DDBJ whole genome shotgun (WGS) entry which is preliminary data.</text>
</comment>
<proteinExistence type="inferred from homology"/>
<dbReference type="Gene3D" id="3.40.1090.10">
    <property type="entry name" value="Cytosolic phospholipase A2 catalytic domain"/>
    <property type="match status" value="1"/>
</dbReference>
<dbReference type="GO" id="GO:0004622">
    <property type="term" value="F:phosphatidylcholine lysophospholipase activity"/>
    <property type="evidence" value="ECO:0007669"/>
    <property type="project" value="UniProtKB-EC"/>
</dbReference>
<keyword evidence="10" id="KW-0472">Membrane</keyword>
<evidence type="ECO:0000256" key="9">
    <source>
        <dbReference type="RuleBase" id="RU362103"/>
    </source>
</evidence>
<dbReference type="GO" id="GO:0046475">
    <property type="term" value="P:glycerophospholipid catabolic process"/>
    <property type="evidence" value="ECO:0007669"/>
    <property type="project" value="TreeGrafter"/>
</dbReference>
<dbReference type="GO" id="GO:0005783">
    <property type="term" value="C:endoplasmic reticulum"/>
    <property type="evidence" value="ECO:0007669"/>
    <property type="project" value="TreeGrafter"/>
</dbReference>
<evidence type="ECO:0000256" key="8">
    <source>
        <dbReference type="PROSITE-ProRule" id="PRU00555"/>
    </source>
</evidence>
<dbReference type="AlphaFoldDB" id="A0A4S9X3I6"/>
<keyword evidence="6 8" id="KW-0443">Lipid metabolism</keyword>
<keyword evidence="3" id="KW-0732">Signal</keyword>
<dbReference type="SUPFAM" id="SSF52151">
    <property type="entry name" value="FabD/lysophospholipase-like"/>
    <property type="match status" value="1"/>
</dbReference>
<sequence length="626" mass="67048">MLVLGMRRIRTPVRWISSYLVLPFFSKTADRCSLTHHLPNPLYIPCLCLPCPALEVRALSSLVFSILLLHLFPSIVMAPYAAILQLSLLGLASQVSAAAIEPRASTPYAPVSASCPSTPLVRTANGLGSSEAAYIAARKPKADAALAAWLQKTDSSFATTDLPTVGLVLSGGGYRALLSGAGLIQGLDSRDSSLSTSGLYQAMTYETSLSGGAWFSTSWTGLNWPTVSYLRDNLWSESFADSLLVPARLLSAVAYAEIVKDIVDKAKAGFQPTLIDVYGRLLSYQLLSTNSQDILTDGAVSKTFSSVSSSSNFTNHAVPYPIITARGVNTFEGECIPRENGTQYEFTPHEFGSWDSDVNAFTQTAYLGSKLTNGAPTVSGKCIKNYDNIGYVAGTSSALFNNYCTALPAKNNTQSLAQTLQAIILNAHSPVTRDLYAPYPNPFYKYPASTLTNAQTEIQIVDGGEGNSAMPFWPLIQPERNVDVIIAADNGADTADDFPSGTAIVTAYQQAQLQGLSRMPFIPSLDQFVAQGLNKHAVFFGCDTAETATIVYLPNNNYTYASNIDTVIIQTSEEQTAGIIANGNAIATQNGEDGWATCLGCAVMKKTGSALPQACTACFDKYCYKQ</sequence>
<dbReference type="PROSITE" id="PS51210">
    <property type="entry name" value="PLA2C"/>
    <property type="match status" value="1"/>
</dbReference>
<dbReference type="SMART" id="SM00022">
    <property type="entry name" value="PLAc"/>
    <property type="match status" value="1"/>
</dbReference>
<evidence type="ECO:0000313" key="13">
    <source>
        <dbReference type="Proteomes" id="UP000310039"/>
    </source>
</evidence>
<dbReference type="EMBL" id="QZBT01000268">
    <property type="protein sequence ID" value="THZ72990.1"/>
    <property type="molecule type" value="Genomic_DNA"/>
</dbReference>
<comment type="catalytic activity">
    <reaction evidence="9">
        <text>a 1-acyl-sn-glycero-3-phosphocholine + H2O = sn-glycerol 3-phosphocholine + a fatty acid + H(+)</text>
        <dbReference type="Rhea" id="RHEA:15177"/>
        <dbReference type="ChEBI" id="CHEBI:15377"/>
        <dbReference type="ChEBI" id="CHEBI:15378"/>
        <dbReference type="ChEBI" id="CHEBI:16870"/>
        <dbReference type="ChEBI" id="CHEBI:28868"/>
        <dbReference type="ChEBI" id="CHEBI:58168"/>
        <dbReference type="EC" id="3.1.1.5"/>
    </reaction>
</comment>
<name>A0A4S9X3I6_AURPU</name>
<evidence type="ECO:0000256" key="5">
    <source>
        <dbReference type="ARBA" id="ARBA00022963"/>
    </source>
</evidence>
<evidence type="ECO:0000256" key="10">
    <source>
        <dbReference type="SAM" id="Phobius"/>
    </source>
</evidence>
<keyword evidence="5 8" id="KW-0442">Lipid degradation</keyword>
<keyword evidence="10" id="KW-0812">Transmembrane</keyword>